<protein>
    <recommendedName>
        <fullName evidence="4">Phospholipase_D-nuclease N-terminal</fullName>
    </recommendedName>
</protein>
<keyword evidence="1" id="KW-0812">Transmembrane</keyword>
<feature type="transmembrane region" description="Helical" evidence="1">
    <location>
        <begin position="61"/>
        <end position="83"/>
    </location>
</feature>
<accession>A0A1H1Q8A4</accession>
<evidence type="ECO:0000256" key="1">
    <source>
        <dbReference type="SAM" id="Phobius"/>
    </source>
</evidence>
<keyword evidence="1" id="KW-1133">Transmembrane helix</keyword>
<sequence>MNEQRPTRRENHRANRRGWQDLNDRQRVMIIGAGALDLGLRLAGLIDIIRRPAAEVRGPKPLWIVALSVVSSAGLLPATYFALGRRRAPRRRAS</sequence>
<evidence type="ECO:0000313" key="2">
    <source>
        <dbReference type="EMBL" id="SDS19517.1"/>
    </source>
</evidence>
<reference evidence="2 3" key="1">
    <citation type="submission" date="2016-10" db="EMBL/GenBank/DDBJ databases">
        <authorList>
            <person name="de Groot N.N."/>
        </authorList>
    </citation>
    <scope>NUCLEOTIDE SEQUENCE [LARGE SCALE GENOMIC DNA]</scope>
    <source>
        <strain evidence="2 3">DSM 21800</strain>
    </source>
</reference>
<dbReference type="OrthoDB" id="5125307at2"/>
<keyword evidence="1" id="KW-0472">Membrane</keyword>
<dbReference type="Proteomes" id="UP000199103">
    <property type="component" value="Chromosome I"/>
</dbReference>
<name>A0A1H1Q8A4_9ACTN</name>
<feature type="transmembrane region" description="Helical" evidence="1">
    <location>
        <begin position="28"/>
        <end position="49"/>
    </location>
</feature>
<proteinExistence type="predicted"/>
<gene>
    <name evidence="2" type="ORF">SAMN04489812_1171</name>
</gene>
<evidence type="ECO:0008006" key="4">
    <source>
        <dbReference type="Google" id="ProtNLM"/>
    </source>
</evidence>
<dbReference type="AlphaFoldDB" id="A0A1H1Q8A4"/>
<keyword evidence="3" id="KW-1185">Reference proteome</keyword>
<evidence type="ECO:0000313" key="3">
    <source>
        <dbReference type="Proteomes" id="UP000199103"/>
    </source>
</evidence>
<dbReference type="EMBL" id="LT629772">
    <property type="protein sequence ID" value="SDS19517.1"/>
    <property type="molecule type" value="Genomic_DNA"/>
</dbReference>
<organism evidence="2 3">
    <name type="scientific">Microlunatus soli</name>
    <dbReference type="NCBI Taxonomy" id="630515"/>
    <lineage>
        <taxon>Bacteria</taxon>
        <taxon>Bacillati</taxon>
        <taxon>Actinomycetota</taxon>
        <taxon>Actinomycetes</taxon>
        <taxon>Propionibacteriales</taxon>
        <taxon>Propionibacteriaceae</taxon>
        <taxon>Microlunatus</taxon>
    </lineage>
</organism>
<dbReference type="RefSeq" id="WP_091521289.1">
    <property type="nucleotide sequence ID" value="NZ_LT629772.1"/>
</dbReference>